<evidence type="ECO:0000313" key="3">
    <source>
        <dbReference type="Proteomes" id="UP000569914"/>
    </source>
</evidence>
<organism evidence="2 3">
    <name type="scientific">Microlunatus parietis</name>
    <dbReference type="NCBI Taxonomy" id="682979"/>
    <lineage>
        <taxon>Bacteria</taxon>
        <taxon>Bacillati</taxon>
        <taxon>Actinomycetota</taxon>
        <taxon>Actinomycetes</taxon>
        <taxon>Propionibacteriales</taxon>
        <taxon>Propionibacteriaceae</taxon>
        <taxon>Microlunatus</taxon>
    </lineage>
</organism>
<sequence>MKDGSDSAADGGRLGGIGADPAADAGPGDAGPARALPGSGGSESSGRPPVETTIMTSSSARPSSAGPTLDFVARTIRETILAR</sequence>
<gene>
    <name evidence="2" type="ORF">BKA15_005204</name>
</gene>
<keyword evidence="3" id="KW-1185">Reference proteome</keyword>
<evidence type="ECO:0000256" key="1">
    <source>
        <dbReference type="SAM" id="MobiDB-lite"/>
    </source>
</evidence>
<dbReference type="RefSeq" id="WP_179755701.1">
    <property type="nucleotide sequence ID" value="NZ_JACCBU010000001.1"/>
</dbReference>
<dbReference type="Proteomes" id="UP000569914">
    <property type="component" value="Unassembled WGS sequence"/>
</dbReference>
<dbReference type="EMBL" id="JACCBU010000001">
    <property type="protein sequence ID" value="NYE73875.1"/>
    <property type="molecule type" value="Genomic_DNA"/>
</dbReference>
<feature type="region of interest" description="Disordered" evidence="1">
    <location>
        <begin position="1"/>
        <end position="70"/>
    </location>
</feature>
<accession>A0A7Y9LEG7</accession>
<feature type="compositionally biased region" description="Polar residues" evidence="1">
    <location>
        <begin position="53"/>
        <end position="66"/>
    </location>
</feature>
<name>A0A7Y9LEG7_9ACTN</name>
<dbReference type="AlphaFoldDB" id="A0A7Y9LEG7"/>
<proteinExistence type="predicted"/>
<comment type="caution">
    <text evidence="2">The sequence shown here is derived from an EMBL/GenBank/DDBJ whole genome shotgun (WGS) entry which is preliminary data.</text>
</comment>
<protein>
    <submittedName>
        <fullName evidence="2">Uncharacterized protein</fullName>
    </submittedName>
</protein>
<reference evidence="2 3" key="1">
    <citation type="submission" date="2020-07" db="EMBL/GenBank/DDBJ databases">
        <title>Sequencing the genomes of 1000 actinobacteria strains.</title>
        <authorList>
            <person name="Klenk H.-P."/>
        </authorList>
    </citation>
    <scope>NUCLEOTIDE SEQUENCE [LARGE SCALE GENOMIC DNA]</scope>
    <source>
        <strain evidence="2 3">DSM 22083</strain>
    </source>
</reference>
<evidence type="ECO:0000313" key="2">
    <source>
        <dbReference type="EMBL" id="NYE73875.1"/>
    </source>
</evidence>
<feature type="compositionally biased region" description="Low complexity" evidence="1">
    <location>
        <begin position="19"/>
        <end position="37"/>
    </location>
</feature>